<proteinExistence type="predicted"/>
<dbReference type="Gene3D" id="3.40.33.10">
    <property type="entry name" value="CAP"/>
    <property type="match status" value="1"/>
</dbReference>
<dbReference type="Proteomes" id="UP000593564">
    <property type="component" value="Unassembled WGS sequence"/>
</dbReference>
<feature type="domain" description="SCP" evidence="2">
    <location>
        <begin position="35"/>
        <end position="173"/>
    </location>
</feature>
<reference evidence="4" key="1">
    <citation type="journal article" date="2020" name="Nat. Commun.">
        <title>Genome assembly of wild tea tree DASZ reveals pedigree and selection history of tea varieties.</title>
        <authorList>
            <person name="Zhang W."/>
            <person name="Zhang Y."/>
            <person name="Qiu H."/>
            <person name="Guo Y."/>
            <person name="Wan H."/>
            <person name="Zhang X."/>
            <person name="Scossa F."/>
            <person name="Alseekh S."/>
            <person name="Zhang Q."/>
            <person name="Wang P."/>
            <person name="Xu L."/>
            <person name="Schmidt M.H."/>
            <person name="Jia X."/>
            <person name="Li D."/>
            <person name="Zhu A."/>
            <person name="Guo F."/>
            <person name="Chen W."/>
            <person name="Ni D."/>
            <person name="Usadel B."/>
            <person name="Fernie A.R."/>
            <person name="Wen W."/>
        </authorList>
    </citation>
    <scope>NUCLEOTIDE SEQUENCE [LARGE SCALE GENOMIC DNA]</scope>
    <source>
        <strain evidence="4">cv. G240</strain>
    </source>
</reference>
<dbReference type="SMART" id="SM00198">
    <property type="entry name" value="SCP"/>
    <property type="match status" value="1"/>
</dbReference>
<reference evidence="3 4" key="2">
    <citation type="submission" date="2020-07" db="EMBL/GenBank/DDBJ databases">
        <title>Genome assembly of wild tea tree DASZ reveals pedigree and selection history of tea varieties.</title>
        <authorList>
            <person name="Zhang W."/>
        </authorList>
    </citation>
    <scope>NUCLEOTIDE SEQUENCE [LARGE SCALE GENOMIC DNA]</scope>
    <source>
        <strain evidence="4">cv. G240</strain>
        <tissue evidence="3">Leaf</tissue>
    </source>
</reference>
<accession>A0A7J7HZE9</accession>
<dbReference type="InterPro" id="IPR014044">
    <property type="entry name" value="CAP_dom"/>
</dbReference>
<gene>
    <name evidence="3" type="ORF">HYC85_005405</name>
</gene>
<evidence type="ECO:0000259" key="2">
    <source>
        <dbReference type="SMART" id="SM00198"/>
    </source>
</evidence>
<dbReference type="Pfam" id="PF00188">
    <property type="entry name" value="CAP"/>
    <property type="match status" value="1"/>
</dbReference>
<evidence type="ECO:0000313" key="4">
    <source>
        <dbReference type="Proteomes" id="UP000593564"/>
    </source>
</evidence>
<comment type="caution">
    <text evidence="3">The sequence shown here is derived from an EMBL/GenBank/DDBJ whole genome shotgun (WGS) entry which is preliminary data.</text>
</comment>
<dbReference type="EMBL" id="JACBKZ010000002">
    <property type="protein sequence ID" value="KAF5958180.1"/>
    <property type="molecule type" value="Genomic_DNA"/>
</dbReference>
<keyword evidence="1" id="KW-0732">Signal</keyword>
<dbReference type="FunFam" id="3.40.33.10:FF:000004">
    <property type="entry name" value="CAP, cysteine-rich secretory protein, antigen 5"/>
    <property type="match status" value="1"/>
</dbReference>
<keyword evidence="4" id="KW-1185">Reference proteome</keyword>
<dbReference type="CDD" id="cd05381">
    <property type="entry name" value="CAP_PR-1"/>
    <property type="match status" value="1"/>
</dbReference>
<evidence type="ECO:0000313" key="3">
    <source>
        <dbReference type="EMBL" id="KAF5958180.1"/>
    </source>
</evidence>
<dbReference type="PANTHER" id="PTHR10334">
    <property type="entry name" value="CYSTEINE-RICH SECRETORY PROTEIN-RELATED"/>
    <property type="match status" value="1"/>
</dbReference>
<dbReference type="InterPro" id="IPR001283">
    <property type="entry name" value="CRISP-related"/>
</dbReference>
<feature type="signal peptide" evidence="1">
    <location>
        <begin position="1"/>
        <end position="15"/>
    </location>
</feature>
<organism evidence="3 4">
    <name type="scientific">Camellia sinensis</name>
    <name type="common">Tea plant</name>
    <name type="synonym">Thea sinensis</name>
    <dbReference type="NCBI Taxonomy" id="4442"/>
    <lineage>
        <taxon>Eukaryota</taxon>
        <taxon>Viridiplantae</taxon>
        <taxon>Streptophyta</taxon>
        <taxon>Embryophyta</taxon>
        <taxon>Tracheophyta</taxon>
        <taxon>Spermatophyta</taxon>
        <taxon>Magnoliopsida</taxon>
        <taxon>eudicotyledons</taxon>
        <taxon>Gunneridae</taxon>
        <taxon>Pentapetalae</taxon>
        <taxon>asterids</taxon>
        <taxon>Ericales</taxon>
        <taxon>Theaceae</taxon>
        <taxon>Camellia</taxon>
    </lineage>
</organism>
<dbReference type="AlphaFoldDB" id="A0A7J7HZE9"/>
<name>A0A7J7HZE9_CAMSI</name>
<dbReference type="SUPFAM" id="SSF55797">
    <property type="entry name" value="PR-1-like"/>
    <property type="match status" value="1"/>
</dbReference>
<dbReference type="PRINTS" id="PR00837">
    <property type="entry name" value="V5TPXLIKE"/>
</dbReference>
<protein>
    <recommendedName>
        <fullName evidence="2">SCP domain-containing protein</fullName>
    </recommendedName>
</protein>
<dbReference type="InterPro" id="IPR035940">
    <property type="entry name" value="CAP_sf"/>
</dbReference>
<feature type="chain" id="PRO_5029538752" description="SCP domain-containing protein" evidence="1">
    <location>
        <begin position="16"/>
        <end position="177"/>
    </location>
</feature>
<evidence type="ECO:0000256" key="1">
    <source>
        <dbReference type="SAM" id="SignalP"/>
    </source>
</evidence>
<sequence length="177" mass="19008">MAEIILALVVGLALSQTTSHGEAAAAAAPPPPPPNTTVDFLEPHNQARAEVGVEPLKWSEKLANGTSLLVRYQRNKMGCNFANLTGSKYGGNQLWASASAGVTPREAVEAWVAEKKYYDYGNNSCTAAEHKCGVYTQVVWRKTMEVGCAQARCVKEDASLTVCFYNPPGNVIGESPY</sequence>